<keyword evidence="3" id="KW-1185">Reference proteome</keyword>
<keyword evidence="1" id="KW-0472">Membrane</keyword>
<evidence type="ECO:0000256" key="1">
    <source>
        <dbReference type="SAM" id="Phobius"/>
    </source>
</evidence>
<reference evidence="2" key="1">
    <citation type="submission" date="2022-06" db="EMBL/GenBank/DDBJ databases">
        <title>Vallitalea longa sp. nov., an anaerobic bacterium isolated from marine sediment.</title>
        <authorList>
            <person name="Hirano S."/>
            <person name="Terahara T."/>
            <person name="Mori K."/>
            <person name="Hamada M."/>
            <person name="Matsumoto R."/>
            <person name="Kobayashi T."/>
        </authorList>
    </citation>
    <scope>NUCLEOTIDE SEQUENCE</scope>
    <source>
        <strain evidence="2">SH18-1</strain>
    </source>
</reference>
<organism evidence="2 3">
    <name type="scientific">Vallitalea longa</name>
    <dbReference type="NCBI Taxonomy" id="2936439"/>
    <lineage>
        <taxon>Bacteria</taxon>
        <taxon>Bacillati</taxon>
        <taxon>Bacillota</taxon>
        <taxon>Clostridia</taxon>
        <taxon>Lachnospirales</taxon>
        <taxon>Vallitaleaceae</taxon>
        <taxon>Vallitalea</taxon>
    </lineage>
</organism>
<dbReference type="Proteomes" id="UP001144256">
    <property type="component" value="Unassembled WGS sequence"/>
</dbReference>
<feature type="transmembrane region" description="Helical" evidence="1">
    <location>
        <begin position="6"/>
        <end position="25"/>
    </location>
</feature>
<gene>
    <name evidence="2" type="ORF">SH1V18_11580</name>
</gene>
<keyword evidence="1" id="KW-0812">Transmembrane</keyword>
<sequence>MNFGRILNIFIILFLVANIILYGLYEHESKEDYTLTSEKEVLLREVLGENNMCVYCLLPEFRPMEVMEVKLRNIDENKIRKQIFGDVKVTFKGLKQQYSYKNETLTICKGTKEGFIYYTNDYDKQVKENFNKSDIEDIGSELIKKLTTDNNLVLTCSQPDDDNKYFQLEYNDSFKGQTIFNNSASLIFYEDGKINGIVLNDYEPIRFKGESKEIYPVDEVLYQFMHSIREKDSNELIRIMGIDIGYYVSEEDITSEEDIIKAEPCYRIRLGNNEVHYINAYTNKNISYRKSEFGQEDYEN</sequence>
<evidence type="ECO:0000313" key="2">
    <source>
        <dbReference type="EMBL" id="GKX28678.1"/>
    </source>
</evidence>
<dbReference type="AlphaFoldDB" id="A0A9W5YCE0"/>
<evidence type="ECO:0000313" key="3">
    <source>
        <dbReference type="Proteomes" id="UP001144256"/>
    </source>
</evidence>
<name>A0A9W5YCE0_9FIRM</name>
<accession>A0A9W5YCE0</accession>
<dbReference type="EMBL" id="BRLB01000001">
    <property type="protein sequence ID" value="GKX28678.1"/>
    <property type="molecule type" value="Genomic_DNA"/>
</dbReference>
<comment type="caution">
    <text evidence="2">The sequence shown here is derived from an EMBL/GenBank/DDBJ whole genome shotgun (WGS) entry which is preliminary data.</text>
</comment>
<proteinExistence type="predicted"/>
<dbReference type="RefSeq" id="WP_281813228.1">
    <property type="nucleotide sequence ID" value="NZ_BRLB01000001.1"/>
</dbReference>
<keyword evidence="1" id="KW-1133">Transmembrane helix</keyword>
<protein>
    <submittedName>
        <fullName evidence="2">Uncharacterized protein</fullName>
    </submittedName>
</protein>